<keyword evidence="1" id="KW-0456">Lyase</keyword>
<protein>
    <submittedName>
        <fullName evidence="1">PBS lyase HEAT domain protein repeat-containing protein</fullName>
    </submittedName>
</protein>
<dbReference type="SUPFAM" id="SSF48371">
    <property type="entry name" value="ARM repeat"/>
    <property type="match status" value="1"/>
</dbReference>
<dbReference type="Gene3D" id="1.25.10.10">
    <property type="entry name" value="Leucine-rich Repeat Variant"/>
    <property type="match status" value="1"/>
</dbReference>
<name>A0A0E3K3U8_CLOSL</name>
<dbReference type="HOGENOM" id="CLU_106582_0_0_9"/>
<dbReference type="Pfam" id="PF13646">
    <property type="entry name" value="HEAT_2"/>
    <property type="match status" value="1"/>
</dbReference>
<dbReference type="RefSeq" id="WP_029163601.1">
    <property type="nucleotide sequence ID" value="NZ_CP009933.1"/>
</dbReference>
<gene>
    <name evidence="1" type="ORF">CSCA_4814</name>
</gene>
<keyword evidence="2" id="KW-1185">Reference proteome</keyword>
<dbReference type="SMART" id="SM00567">
    <property type="entry name" value="EZ_HEAT"/>
    <property type="match status" value="2"/>
</dbReference>
<reference evidence="1 2" key="1">
    <citation type="journal article" date="2015" name="J. Biotechnol.">
        <title>Complete genome sequence of a malodorant-producing acetogen, Clostridium scatologenes ATCC 25775(T).</title>
        <authorList>
            <person name="Zhu Z."/>
            <person name="Guo T."/>
            <person name="Zheng H."/>
            <person name="Song T."/>
            <person name="Ouyang P."/>
            <person name="Xie J."/>
        </authorList>
    </citation>
    <scope>NUCLEOTIDE SEQUENCE [LARGE SCALE GENOMIC DNA]</scope>
    <source>
        <strain evidence="1 2">ATCC 25775</strain>
    </source>
</reference>
<dbReference type="InterPro" id="IPR016024">
    <property type="entry name" value="ARM-type_fold"/>
</dbReference>
<evidence type="ECO:0000313" key="2">
    <source>
        <dbReference type="Proteomes" id="UP000033115"/>
    </source>
</evidence>
<dbReference type="Proteomes" id="UP000033115">
    <property type="component" value="Chromosome"/>
</dbReference>
<dbReference type="KEGG" id="csq:CSCA_4814"/>
<dbReference type="Pfam" id="PF03130">
    <property type="entry name" value="HEAT_PBS"/>
    <property type="match status" value="1"/>
</dbReference>
<dbReference type="InterPro" id="IPR011989">
    <property type="entry name" value="ARM-like"/>
</dbReference>
<dbReference type="GO" id="GO:0016829">
    <property type="term" value="F:lyase activity"/>
    <property type="evidence" value="ECO:0007669"/>
    <property type="project" value="UniProtKB-KW"/>
</dbReference>
<proteinExistence type="predicted"/>
<evidence type="ECO:0000313" key="1">
    <source>
        <dbReference type="EMBL" id="AKA71939.1"/>
    </source>
</evidence>
<accession>A0A0E3K3U8</accession>
<dbReference type="AlphaFoldDB" id="A0A0E3K3U8"/>
<dbReference type="STRING" id="1548.CSCA_4814"/>
<dbReference type="InterPro" id="IPR004155">
    <property type="entry name" value="PBS_lyase_HEAT"/>
</dbReference>
<organism evidence="1 2">
    <name type="scientific">Clostridium scatologenes</name>
    <dbReference type="NCBI Taxonomy" id="1548"/>
    <lineage>
        <taxon>Bacteria</taxon>
        <taxon>Bacillati</taxon>
        <taxon>Bacillota</taxon>
        <taxon>Clostridia</taxon>
        <taxon>Eubacteriales</taxon>
        <taxon>Clostridiaceae</taxon>
        <taxon>Clostridium</taxon>
    </lineage>
</organism>
<sequence>MKKGMINIEWSKINSYTEEDITYFLFLEGKSIECLCKIRSLSKEIVQKHILDGKIKYGILAKSDNEKELFKTISTSGKLDKIEVLKGLSEENKSKIIDYIRCDYADMKTKDKENAVWILGEIGDNKVLDILIKASVHNHVNVRRMAVSAVGKIGDKAGENILIRKLEDENPQVVMYAIKSLIKIKSEKALSKIKEICKSSEKDYVKRASEEYIKILEEDGLQVKE</sequence>
<dbReference type="EMBL" id="CP009933">
    <property type="protein sequence ID" value="AKA71939.1"/>
    <property type="molecule type" value="Genomic_DNA"/>
</dbReference>